<name>A0A843WV52_COLES</name>
<feature type="region of interest" description="Disordered" evidence="1">
    <location>
        <begin position="1"/>
        <end position="32"/>
    </location>
</feature>
<dbReference type="AlphaFoldDB" id="A0A843WV52"/>
<sequence length="179" mass="19162">PKGKACLGAHADTQTGHGNNPRQHRHCRAPTGRRDAISIGKGAATIALTRRGGASQQPLCRDGKQGRDSTPYRDAIRSHPTRATPLLMSRRRLAAGCSIPGRPQTTQTPTHGEGSMGKAVRLSTKPRGIPIHPDGRGHKKSLPFTKNEPMRGPSCRLATSSSFHARPRRCHEPAGATTP</sequence>
<evidence type="ECO:0000313" key="2">
    <source>
        <dbReference type="EMBL" id="MQM14079.1"/>
    </source>
</evidence>
<comment type="caution">
    <text evidence="2">The sequence shown here is derived from an EMBL/GenBank/DDBJ whole genome shotgun (WGS) entry which is preliminary data.</text>
</comment>
<protein>
    <submittedName>
        <fullName evidence="2">Uncharacterized protein</fullName>
    </submittedName>
</protein>
<feature type="region of interest" description="Disordered" evidence="1">
    <location>
        <begin position="51"/>
        <end position="82"/>
    </location>
</feature>
<organism evidence="2 3">
    <name type="scientific">Colocasia esculenta</name>
    <name type="common">Wild taro</name>
    <name type="synonym">Arum esculentum</name>
    <dbReference type="NCBI Taxonomy" id="4460"/>
    <lineage>
        <taxon>Eukaryota</taxon>
        <taxon>Viridiplantae</taxon>
        <taxon>Streptophyta</taxon>
        <taxon>Embryophyta</taxon>
        <taxon>Tracheophyta</taxon>
        <taxon>Spermatophyta</taxon>
        <taxon>Magnoliopsida</taxon>
        <taxon>Liliopsida</taxon>
        <taxon>Araceae</taxon>
        <taxon>Aroideae</taxon>
        <taxon>Colocasieae</taxon>
        <taxon>Colocasia</taxon>
    </lineage>
</organism>
<reference evidence="2" key="1">
    <citation type="submission" date="2017-07" db="EMBL/GenBank/DDBJ databases">
        <title>Taro Niue Genome Assembly and Annotation.</title>
        <authorList>
            <person name="Atibalentja N."/>
            <person name="Keating K."/>
            <person name="Fields C.J."/>
        </authorList>
    </citation>
    <scope>NUCLEOTIDE SEQUENCE</scope>
    <source>
        <strain evidence="2">Niue_2</strain>
        <tissue evidence="2">Leaf</tissue>
    </source>
</reference>
<dbReference type="Proteomes" id="UP000652761">
    <property type="component" value="Unassembled WGS sequence"/>
</dbReference>
<feature type="compositionally biased region" description="Basic and acidic residues" evidence="1">
    <location>
        <begin position="61"/>
        <end position="77"/>
    </location>
</feature>
<feature type="compositionally biased region" description="Polar residues" evidence="1">
    <location>
        <begin position="12"/>
        <end position="21"/>
    </location>
</feature>
<keyword evidence="3" id="KW-1185">Reference proteome</keyword>
<evidence type="ECO:0000256" key="1">
    <source>
        <dbReference type="SAM" id="MobiDB-lite"/>
    </source>
</evidence>
<accession>A0A843WV52</accession>
<evidence type="ECO:0000313" key="3">
    <source>
        <dbReference type="Proteomes" id="UP000652761"/>
    </source>
</evidence>
<gene>
    <name evidence="2" type="ORF">Taro_047009</name>
</gene>
<proteinExistence type="predicted"/>
<dbReference type="EMBL" id="NMUH01005949">
    <property type="protein sequence ID" value="MQM14079.1"/>
    <property type="molecule type" value="Genomic_DNA"/>
</dbReference>
<feature type="region of interest" description="Disordered" evidence="1">
    <location>
        <begin position="97"/>
        <end position="179"/>
    </location>
</feature>
<feature type="non-terminal residue" evidence="2">
    <location>
        <position position="179"/>
    </location>
</feature>
<feature type="non-terminal residue" evidence="2">
    <location>
        <position position="1"/>
    </location>
</feature>